<organism evidence="4 5">
    <name type="scientific">Spirosoma aureum</name>
    <dbReference type="NCBI Taxonomy" id="2692134"/>
    <lineage>
        <taxon>Bacteria</taxon>
        <taxon>Pseudomonadati</taxon>
        <taxon>Bacteroidota</taxon>
        <taxon>Cytophagia</taxon>
        <taxon>Cytophagales</taxon>
        <taxon>Cytophagaceae</taxon>
        <taxon>Spirosoma</taxon>
    </lineage>
</organism>
<dbReference type="Proteomes" id="UP000501802">
    <property type="component" value="Chromosome"/>
</dbReference>
<gene>
    <name evidence="4" type="ORF">G8759_16880</name>
</gene>
<sequence>MKNQLLFIAAGILIAVSSCKTDSDTPATPSTGTTPPTSGTTTTSTSPVETNRPNSTYSPAFSGQTRVTGVRTTTPFESNVLTTALTSPWGIACLPDGRFLITEKAGTMRLVTTGGQVSAPLSGIPAVNSSGQGGLLGLCIDPAFTTNRMIYWSFSERATAGNLLAVAKGRLSANETSLEGVTVIYRATPAYAGTNQYGSRVIFDRTGNLLVSSGDRSDPGIRVQAQALNSAIGKLIRITTDGGPAPGNPFAGQADVRPELYSIGHRNQHGLSIHPVTGDLWEGELGPRGGDEINRIRPGANYGWPVITYGIDYSGQRLGEGIQQRDGMEQPVYYWDPVVSPSGMTFYSGNRIPEWQNNLFIGALSGMHIVRLVIENNRVVGEERLLASEGQRFRDITQGPDGALYAITDGGRLYRIDKR</sequence>
<feature type="compositionally biased region" description="Low complexity" evidence="1">
    <location>
        <begin position="24"/>
        <end position="47"/>
    </location>
</feature>
<dbReference type="InterPro" id="IPR012938">
    <property type="entry name" value="Glc/Sorbosone_DH"/>
</dbReference>
<feature type="compositionally biased region" description="Polar residues" evidence="1">
    <location>
        <begin position="48"/>
        <end position="62"/>
    </location>
</feature>
<dbReference type="PANTHER" id="PTHR19328">
    <property type="entry name" value="HEDGEHOG-INTERACTING PROTEIN"/>
    <property type="match status" value="1"/>
</dbReference>
<dbReference type="PANTHER" id="PTHR19328:SF75">
    <property type="entry name" value="ALDOSE SUGAR DEHYDROGENASE YLII"/>
    <property type="match status" value="1"/>
</dbReference>
<feature type="region of interest" description="Disordered" evidence="1">
    <location>
        <begin position="20"/>
        <end position="63"/>
    </location>
</feature>
<keyword evidence="2" id="KW-0732">Signal</keyword>
<keyword evidence="5" id="KW-1185">Reference proteome</keyword>
<dbReference type="EMBL" id="CP050063">
    <property type="protein sequence ID" value="QIP14170.1"/>
    <property type="molecule type" value="Genomic_DNA"/>
</dbReference>
<reference evidence="4 5" key="1">
    <citation type="submission" date="2020-03" db="EMBL/GenBank/DDBJ databases">
        <authorList>
            <person name="Kim M.K."/>
        </authorList>
    </citation>
    <scope>NUCLEOTIDE SEQUENCE [LARGE SCALE GENOMIC DNA]</scope>
    <source>
        <strain evidence="4 5">BT328</strain>
    </source>
</reference>
<name>A0A6G9AP38_9BACT</name>
<feature type="signal peptide" evidence="2">
    <location>
        <begin position="1"/>
        <end position="20"/>
    </location>
</feature>
<proteinExistence type="predicted"/>
<dbReference type="InterPro" id="IPR011042">
    <property type="entry name" value="6-blade_b-propeller_TolB-like"/>
</dbReference>
<dbReference type="SUPFAM" id="SSF50952">
    <property type="entry name" value="Soluble quinoprotein glucose dehydrogenase"/>
    <property type="match status" value="1"/>
</dbReference>
<evidence type="ECO:0000256" key="1">
    <source>
        <dbReference type="SAM" id="MobiDB-lite"/>
    </source>
</evidence>
<dbReference type="Gene3D" id="2.120.10.30">
    <property type="entry name" value="TolB, C-terminal domain"/>
    <property type="match status" value="1"/>
</dbReference>
<evidence type="ECO:0000313" key="5">
    <source>
        <dbReference type="Proteomes" id="UP000501802"/>
    </source>
</evidence>
<dbReference type="InterPro" id="IPR011041">
    <property type="entry name" value="Quinoprot_gluc/sorb_DH_b-prop"/>
</dbReference>
<dbReference type="KEGG" id="spib:G8759_16880"/>
<evidence type="ECO:0000313" key="4">
    <source>
        <dbReference type="EMBL" id="QIP14170.1"/>
    </source>
</evidence>
<dbReference type="PROSITE" id="PS51257">
    <property type="entry name" value="PROKAR_LIPOPROTEIN"/>
    <property type="match status" value="1"/>
</dbReference>
<dbReference type="RefSeq" id="WP_167209944.1">
    <property type="nucleotide sequence ID" value="NZ_CP050063.1"/>
</dbReference>
<dbReference type="AlphaFoldDB" id="A0A6G9AP38"/>
<feature type="chain" id="PRO_5026009620" evidence="2">
    <location>
        <begin position="21"/>
        <end position="419"/>
    </location>
</feature>
<evidence type="ECO:0000256" key="2">
    <source>
        <dbReference type="SAM" id="SignalP"/>
    </source>
</evidence>
<dbReference type="Pfam" id="PF07995">
    <property type="entry name" value="GSDH"/>
    <property type="match status" value="1"/>
</dbReference>
<accession>A0A6G9AP38</accession>
<evidence type="ECO:0000259" key="3">
    <source>
        <dbReference type="Pfam" id="PF07995"/>
    </source>
</evidence>
<feature type="domain" description="Glucose/Sorbosone dehydrogenase" evidence="3">
    <location>
        <begin position="85"/>
        <end position="415"/>
    </location>
</feature>
<protein>
    <submittedName>
        <fullName evidence="4">PQQ-dependent sugar dehydrogenase</fullName>
    </submittedName>
</protein>